<feature type="domain" description="Acyl-CoA dehydrogenase/oxidase N-terminal" evidence="10">
    <location>
        <begin position="3"/>
        <end position="106"/>
    </location>
</feature>
<dbReference type="Gene3D" id="2.40.110.10">
    <property type="entry name" value="Butyryl-CoA Dehydrogenase, subunit A, domain 2"/>
    <property type="match status" value="1"/>
</dbReference>
<feature type="domain" description="Acyl-CoA dehydrogenase/oxidase C-terminal" evidence="8">
    <location>
        <begin position="243"/>
        <end position="308"/>
    </location>
</feature>
<dbReference type="InterPro" id="IPR046373">
    <property type="entry name" value="Acyl-CoA_Oxase/DH_mid-dom_sf"/>
</dbReference>
<dbReference type="EMBL" id="JACDUR010000001">
    <property type="protein sequence ID" value="MBA2890116.1"/>
    <property type="molecule type" value="Genomic_DNA"/>
</dbReference>
<dbReference type="Pfam" id="PF00441">
    <property type="entry name" value="Acyl-CoA_dh_1"/>
    <property type="match status" value="1"/>
</dbReference>
<keyword evidence="3 6" id="KW-0285">Flavoprotein</keyword>
<dbReference type="PANTHER" id="PTHR43884:SF20">
    <property type="entry name" value="ACYL-COA DEHYDROGENASE FADE28"/>
    <property type="match status" value="1"/>
</dbReference>
<dbReference type="EC" id="1.3.8.7" evidence="11"/>
<accession>A0A7W0CFF7</accession>
<evidence type="ECO:0000256" key="1">
    <source>
        <dbReference type="ARBA" id="ARBA00001974"/>
    </source>
</evidence>
<dbReference type="Pfam" id="PF02771">
    <property type="entry name" value="Acyl-CoA_dh_N"/>
    <property type="match status" value="1"/>
</dbReference>
<evidence type="ECO:0000256" key="6">
    <source>
        <dbReference type="RuleBase" id="RU362125"/>
    </source>
</evidence>
<feature type="domain" description="Acyl-CoA oxidase/dehydrogenase middle" evidence="9">
    <location>
        <begin position="113"/>
        <end position="216"/>
    </location>
</feature>
<evidence type="ECO:0000259" key="10">
    <source>
        <dbReference type="Pfam" id="PF02771"/>
    </source>
</evidence>
<evidence type="ECO:0000256" key="4">
    <source>
        <dbReference type="ARBA" id="ARBA00022827"/>
    </source>
</evidence>
<reference evidence="11 12" key="1">
    <citation type="submission" date="2020-07" db="EMBL/GenBank/DDBJ databases">
        <title>Genomic Encyclopedia of Type Strains, Phase IV (KMG-IV): sequencing the most valuable type-strain genomes for metagenomic binning, comparative biology and taxonomic classification.</title>
        <authorList>
            <person name="Goeker M."/>
        </authorList>
    </citation>
    <scope>NUCLEOTIDE SEQUENCE [LARGE SCALE GENOMIC DNA]</scope>
    <source>
        <strain evidence="11 12">DSM 45533</strain>
    </source>
</reference>
<dbReference type="InterPro" id="IPR009100">
    <property type="entry name" value="AcylCoA_DH/oxidase_NM_dom_sf"/>
</dbReference>
<keyword evidence="4 6" id="KW-0274">FAD</keyword>
<evidence type="ECO:0000259" key="8">
    <source>
        <dbReference type="Pfam" id="PF00441"/>
    </source>
</evidence>
<dbReference type="InterPro" id="IPR009075">
    <property type="entry name" value="AcylCo_DH/oxidase_C"/>
</dbReference>
<comment type="caution">
    <text evidence="11">The sequence shown here is derived from an EMBL/GenBank/DDBJ whole genome shotgun (WGS) entry which is preliminary data.</text>
</comment>
<dbReference type="AlphaFoldDB" id="A0A7W0CFF7"/>
<keyword evidence="12" id="KW-1185">Reference proteome</keyword>
<dbReference type="PANTHER" id="PTHR43884">
    <property type="entry name" value="ACYL-COA DEHYDROGENASE"/>
    <property type="match status" value="1"/>
</dbReference>
<evidence type="ECO:0000256" key="2">
    <source>
        <dbReference type="ARBA" id="ARBA00009347"/>
    </source>
</evidence>
<organism evidence="11 12">
    <name type="scientific">Nonomuraea soli</name>
    <dbReference type="NCBI Taxonomy" id="1032476"/>
    <lineage>
        <taxon>Bacteria</taxon>
        <taxon>Bacillati</taxon>
        <taxon>Actinomycetota</taxon>
        <taxon>Actinomycetes</taxon>
        <taxon>Streptosporangiales</taxon>
        <taxon>Streptosporangiaceae</taxon>
        <taxon>Nonomuraea</taxon>
    </lineage>
</organism>
<evidence type="ECO:0000313" key="12">
    <source>
        <dbReference type="Proteomes" id="UP000530928"/>
    </source>
</evidence>
<dbReference type="Proteomes" id="UP000530928">
    <property type="component" value="Unassembled WGS sequence"/>
</dbReference>
<name>A0A7W0CFF7_9ACTN</name>
<protein>
    <submittedName>
        <fullName evidence="11">Acyl-CoA dehydrogenase</fullName>
        <ecNumber evidence="11">1.3.8.7</ecNumber>
    </submittedName>
</protein>
<dbReference type="Gene3D" id="1.10.540.10">
    <property type="entry name" value="Acyl-CoA dehydrogenase/oxidase, N-terminal domain"/>
    <property type="match status" value="1"/>
</dbReference>
<evidence type="ECO:0000256" key="5">
    <source>
        <dbReference type="ARBA" id="ARBA00023002"/>
    </source>
</evidence>
<evidence type="ECO:0000259" key="9">
    <source>
        <dbReference type="Pfam" id="PF02770"/>
    </source>
</evidence>
<dbReference type="Pfam" id="PF02770">
    <property type="entry name" value="Acyl-CoA_dh_M"/>
    <property type="match status" value="1"/>
</dbReference>
<dbReference type="Gene3D" id="1.20.140.10">
    <property type="entry name" value="Butyryl-CoA Dehydrogenase, subunit A, domain 3"/>
    <property type="match status" value="1"/>
</dbReference>
<dbReference type="SUPFAM" id="SSF56645">
    <property type="entry name" value="Acyl-CoA dehydrogenase NM domain-like"/>
    <property type="match status" value="1"/>
</dbReference>
<evidence type="ECO:0000313" key="11">
    <source>
        <dbReference type="EMBL" id="MBA2890116.1"/>
    </source>
</evidence>
<dbReference type="InterPro" id="IPR006091">
    <property type="entry name" value="Acyl-CoA_Oxase/DH_mid-dom"/>
</dbReference>
<gene>
    <name evidence="11" type="ORF">HNR30_001451</name>
</gene>
<dbReference type="GO" id="GO:0050660">
    <property type="term" value="F:flavin adenine dinucleotide binding"/>
    <property type="evidence" value="ECO:0007669"/>
    <property type="project" value="InterPro"/>
</dbReference>
<evidence type="ECO:0000256" key="7">
    <source>
        <dbReference type="SAM" id="MobiDB-lite"/>
    </source>
</evidence>
<dbReference type="SUPFAM" id="SSF47203">
    <property type="entry name" value="Acyl-CoA dehydrogenase C-terminal domain-like"/>
    <property type="match status" value="1"/>
</dbReference>
<dbReference type="InterPro" id="IPR013786">
    <property type="entry name" value="AcylCoA_DH/ox_N"/>
</dbReference>
<feature type="compositionally biased region" description="Basic residues" evidence="7">
    <location>
        <begin position="314"/>
        <end position="330"/>
    </location>
</feature>
<evidence type="ECO:0000256" key="3">
    <source>
        <dbReference type="ARBA" id="ARBA00022630"/>
    </source>
</evidence>
<comment type="cofactor">
    <cofactor evidence="1 6">
        <name>FAD</name>
        <dbReference type="ChEBI" id="CHEBI:57692"/>
    </cofactor>
</comment>
<keyword evidence="5 6" id="KW-0560">Oxidoreductase</keyword>
<dbReference type="InterPro" id="IPR036250">
    <property type="entry name" value="AcylCo_DH-like_C"/>
</dbReference>
<dbReference type="GO" id="GO:0070991">
    <property type="term" value="F:medium-chain fatty acyl-CoA dehydrogenase activity"/>
    <property type="evidence" value="ECO:0007669"/>
    <property type="project" value="UniProtKB-EC"/>
</dbReference>
<proteinExistence type="inferred from homology"/>
<feature type="region of interest" description="Disordered" evidence="7">
    <location>
        <begin position="314"/>
        <end position="343"/>
    </location>
</feature>
<sequence>MDELREAVREFAADHVAPLGEHPPADRFRAAFAAAARMGLTGVLIPQEYGGGGGSQLDNAVIAEELGAVDAGFAAALNLSATVPGLLLAAGTAEQRERWLPAAARGLILAGAMNEPSVAGSELFNPEPGPESGFRARAVRVGDGWRLDGAKAPWVTNAGVADAYIVFARTAWDRPGATSTSAFWVPADAEGLTVGPRSDLLGLRGGRHAEVVLDGVRVPDDALIGPEDGALPLLATSTPGMAVGLAAVFVGVARAALEQTLAFVRERRSWGRPLIDHQAVALQVADMEIEVRQARLLVTDAAAVVDGARLRTRRSPCRRPRRGPSRRRSPTPHARSGCTEPPG</sequence>
<comment type="similarity">
    <text evidence="2 6">Belongs to the acyl-CoA dehydrogenase family.</text>
</comment>
<dbReference type="InterPro" id="IPR037069">
    <property type="entry name" value="AcylCoA_DH/ox_N_sf"/>
</dbReference>
<dbReference type="RefSeq" id="WP_181608836.1">
    <property type="nucleotide sequence ID" value="NZ_BAABAM010000001.1"/>
</dbReference>